<dbReference type="RefSeq" id="WP_031537756.1">
    <property type="nucleotide sequence ID" value="NZ_JBBMFN010000033.1"/>
</dbReference>
<name>A0ABV1F041_9BACI</name>
<proteinExistence type="predicted"/>
<dbReference type="PANTHER" id="PTHR40076:SF1">
    <property type="entry name" value="MEMBRANE PROTEIN"/>
    <property type="match status" value="1"/>
</dbReference>
<keyword evidence="1" id="KW-0472">Membrane</keyword>
<dbReference type="InterPro" id="IPR010380">
    <property type="entry name" value="DUF975"/>
</dbReference>
<feature type="transmembrane region" description="Helical" evidence="1">
    <location>
        <begin position="59"/>
        <end position="83"/>
    </location>
</feature>
<evidence type="ECO:0000313" key="3">
    <source>
        <dbReference type="Proteomes" id="UP001465426"/>
    </source>
</evidence>
<accession>A0ABV1F041</accession>
<keyword evidence="1" id="KW-1133">Transmembrane helix</keyword>
<keyword evidence="1" id="KW-0812">Transmembrane</keyword>
<feature type="transmembrane region" description="Helical" evidence="1">
    <location>
        <begin position="114"/>
        <end position="133"/>
    </location>
</feature>
<feature type="transmembrane region" description="Helical" evidence="1">
    <location>
        <begin position="21"/>
        <end position="39"/>
    </location>
</feature>
<sequence>MKISAIKYEARQSLKGEWGKVVGLTFLYFILSTVINFSVEVYASGGILNWFNQDYTPPLASILNAIISIILIPLTIAISWFYLDIVREKSPEIPQVFTIYTDARLALKSIGTTIMIGIFTFLWSLLLLIPGIIKGLAYSQTFMILKDHPELSIFEAITESRRRMVGYKWKFFLLNLSFIGWGFLCLLSLGIGFLWLTPYIYTSNATFYHKLIAEKKTL</sequence>
<feature type="transmembrane region" description="Helical" evidence="1">
    <location>
        <begin position="178"/>
        <end position="201"/>
    </location>
</feature>
<keyword evidence="3" id="KW-1185">Reference proteome</keyword>
<dbReference type="Pfam" id="PF06161">
    <property type="entry name" value="DUF975"/>
    <property type="match status" value="1"/>
</dbReference>
<gene>
    <name evidence="2" type="ORF">WMO63_13835</name>
</gene>
<dbReference type="EMBL" id="JBBMFN010000033">
    <property type="protein sequence ID" value="MEQ2466740.1"/>
    <property type="molecule type" value="Genomic_DNA"/>
</dbReference>
<dbReference type="PANTHER" id="PTHR40076">
    <property type="entry name" value="MEMBRANE PROTEIN-RELATED"/>
    <property type="match status" value="1"/>
</dbReference>
<dbReference type="Proteomes" id="UP001465426">
    <property type="component" value="Unassembled WGS sequence"/>
</dbReference>
<evidence type="ECO:0000313" key="2">
    <source>
        <dbReference type="EMBL" id="MEQ2466740.1"/>
    </source>
</evidence>
<organism evidence="2 3">
    <name type="scientific">Niallia hominis</name>
    <dbReference type="NCBI Taxonomy" id="3133173"/>
    <lineage>
        <taxon>Bacteria</taxon>
        <taxon>Bacillati</taxon>
        <taxon>Bacillota</taxon>
        <taxon>Bacilli</taxon>
        <taxon>Bacillales</taxon>
        <taxon>Bacillaceae</taxon>
        <taxon>Niallia</taxon>
    </lineage>
</organism>
<evidence type="ECO:0000256" key="1">
    <source>
        <dbReference type="SAM" id="Phobius"/>
    </source>
</evidence>
<comment type="caution">
    <text evidence="2">The sequence shown here is derived from an EMBL/GenBank/DDBJ whole genome shotgun (WGS) entry which is preliminary data.</text>
</comment>
<protein>
    <submittedName>
        <fullName evidence="2">DUF975 family protein</fullName>
    </submittedName>
</protein>
<reference evidence="2 3" key="1">
    <citation type="submission" date="2024-03" db="EMBL/GenBank/DDBJ databases">
        <title>Human intestinal bacterial collection.</title>
        <authorList>
            <person name="Pauvert C."/>
            <person name="Hitch T.C.A."/>
            <person name="Clavel T."/>
        </authorList>
    </citation>
    <scope>NUCLEOTIDE SEQUENCE [LARGE SCALE GENOMIC DNA]</scope>
    <source>
        <strain evidence="2 3">CLA-SR-H024</strain>
    </source>
</reference>